<protein>
    <submittedName>
        <fullName evidence="3">Tripartite tricarboxylate transporter TctB family protein</fullName>
    </submittedName>
</protein>
<dbReference type="RefSeq" id="WP_117312786.1">
    <property type="nucleotide sequence ID" value="NZ_CANMQG010000002.1"/>
</dbReference>
<evidence type="ECO:0000256" key="1">
    <source>
        <dbReference type="SAM" id="Phobius"/>
    </source>
</evidence>
<feature type="transmembrane region" description="Helical" evidence="1">
    <location>
        <begin position="7"/>
        <end position="26"/>
    </location>
</feature>
<feature type="transmembrane region" description="Helical" evidence="1">
    <location>
        <begin position="122"/>
        <end position="140"/>
    </location>
</feature>
<keyword evidence="1" id="KW-1133">Transmembrane helix</keyword>
<dbReference type="InterPro" id="IPR009936">
    <property type="entry name" value="DUF1468"/>
</dbReference>
<keyword evidence="4" id="KW-1185">Reference proteome</keyword>
<evidence type="ECO:0000313" key="4">
    <source>
        <dbReference type="Proteomes" id="UP001595625"/>
    </source>
</evidence>
<evidence type="ECO:0000259" key="2">
    <source>
        <dbReference type="Pfam" id="PF07331"/>
    </source>
</evidence>
<gene>
    <name evidence="3" type="ORF">ACFOEJ_14305</name>
</gene>
<dbReference type="EMBL" id="JBHRUJ010000017">
    <property type="protein sequence ID" value="MFC3212256.1"/>
    <property type="molecule type" value="Genomic_DNA"/>
</dbReference>
<dbReference type="Proteomes" id="UP001595625">
    <property type="component" value="Unassembled WGS sequence"/>
</dbReference>
<name>A0ABV7KSP0_PLAOK</name>
<feature type="transmembrane region" description="Helical" evidence="1">
    <location>
        <begin position="78"/>
        <end position="95"/>
    </location>
</feature>
<feature type="transmembrane region" description="Helical" evidence="1">
    <location>
        <begin position="38"/>
        <end position="57"/>
    </location>
</feature>
<proteinExistence type="predicted"/>
<organism evidence="3 4">
    <name type="scientific">Planomicrobium okeanokoites</name>
    <name type="common">Planococcus okeanokoites</name>
    <name type="synonym">Flavobacterium okeanokoites</name>
    <dbReference type="NCBI Taxonomy" id="244"/>
    <lineage>
        <taxon>Bacteria</taxon>
        <taxon>Bacillati</taxon>
        <taxon>Bacillota</taxon>
        <taxon>Bacilli</taxon>
        <taxon>Bacillales</taxon>
        <taxon>Caryophanaceae</taxon>
        <taxon>Planomicrobium</taxon>
    </lineage>
</organism>
<evidence type="ECO:0000313" key="3">
    <source>
        <dbReference type="EMBL" id="MFC3212256.1"/>
    </source>
</evidence>
<reference evidence="4" key="1">
    <citation type="journal article" date="2019" name="Int. J. Syst. Evol. Microbiol.">
        <title>The Global Catalogue of Microorganisms (GCM) 10K type strain sequencing project: providing services to taxonomists for standard genome sequencing and annotation.</title>
        <authorList>
            <consortium name="The Broad Institute Genomics Platform"/>
            <consortium name="The Broad Institute Genome Sequencing Center for Infectious Disease"/>
            <person name="Wu L."/>
            <person name="Ma J."/>
        </authorList>
    </citation>
    <scope>NUCLEOTIDE SEQUENCE [LARGE SCALE GENOMIC DNA]</scope>
    <source>
        <strain evidence="4">CCM 320</strain>
    </source>
</reference>
<feature type="transmembrane region" description="Helical" evidence="1">
    <location>
        <begin position="101"/>
        <end position="117"/>
    </location>
</feature>
<sequence length="149" mass="16479">MKLFKIGMPVFLIALSIVCFFASLNLPRANLGNANGPIYFPVGISIFLFIFSVIYLVQEIKSLHDINEKISELFSGRTPLLVIATLVLGAIYALIFESVGFLVSTIIFLGLLLFLVNGPKKWLVNISVTLVFSFLSWYAFSELLGVSLP</sequence>
<keyword evidence="1" id="KW-0472">Membrane</keyword>
<keyword evidence="1" id="KW-0812">Transmembrane</keyword>
<dbReference type="Pfam" id="PF07331">
    <property type="entry name" value="TctB"/>
    <property type="match status" value="1"/>
</dbReference>
<accession>A0ABV7KSP0</accession>
<feature type="domain" description="DUF1468" evidence="2">
    <location>
        <begin position="9"/>
        <end position="149"/>
    </location>
</feature>
<comment type="caution">
    <text evidence="3">The sequence shown here is derived from an EMBL/GenBank/DDBJ whole genome shotgun (WGS) entry which is preliminary data.</text>
</comment>